<evidence type="ECO:0000313" key="5">
    <source>
        <dbReference type="Proteomes" id="UP000466442"/>
    </source>
</evidence>
<evidence type="ECO:0000313" key="4">
    <source>
        <dbReference type="EMBL" id="KAF6214164.1"/>
    </source>
</evidence>
<comment type="caution">
    <text evidence="4">The sequence shown here is derived from an EMBL/GenBank/DDBJ whole genome shotgun (WGS) entry which is preliminary data.</text>
</comment>
<keyword evidence="5" id="KW-1185">Reference proteome</keyword>
<dbReference type="InterPro" id="IPR027806">
    <property type="entry name" value="HARBI1_dom"/>
</dbReference>
<organism evidence="4 5">
    <name type="scientific">Apolygus lucorum</name>
    <name type="common">Small green plant bug</name>
    <name type="synonym">Lygocoris lucorum</name>
    <dbReference type="NCBI Taxonomy" id="248454"/>
    <lineage>
        <taxon>Eukaryota</taxon>
        <taxon>Metazoa</taxon>
        <taxon>Ecdysozoa</taxon>
        <taxon>Arthropoda</taxon>
        <taxon>Hexapoda</taxon>
        <taxon>Insecta</taxon>
        <taxon>Pterygota</taxon>
        <taxon>Neoptera</taxon>
        <taxon>Paraneoptera</taxon>
        <taxon>Hemiptera</taxon>
        <taxon>Heteroptera</taxon>
        <taxon>Panheteroptera</taxon>
        <taxon>Cimicomorpha</taxon>
        <taxon>Miridae</taxon>
        <taxon>Mirini</taxon>
        <taxon>Apolygus</taxon>
    </lineage>
</organism>
<comment type="cofactor">
    <cofactor evidence="1">
        <name>a divalent metal cation</name>
        <dbReference type="ChEBI" id="CHEBI:60240"/>
    </cofactor>
</comment>
<dbReference type="PANTHER" id="PTHR23080:SF144">
    <property type="entry name" value="SPINDLE AND KINETOCHORE ASSOCIATED COMPLEX SUBUNIT 3"/>
    <property type="match status" value="1"/>
</dbReference>
<dbReference type="EMBL" id="WIXP02000002">
    <property type="protein sequence ID" value="KAF6214164.1"/>
    <property type="molecule type" value="Genomic_DNA"/>
</dbReference>
<dbReference type="GO" id="GO:0046872">
    <property type="term" value="F:metal ion binding"/>
    <property type="evidence" value="ECO:0007669"/>
    <property type="project" value="UniProtKB-KW"/>
</dbReference>
<dbReference type="PANTHER" id="PTHR23080">
    <property type="entry name" value="THAP DOMAIN PROTEIN"/>
    <property type="match status" value="1"/>
</dbReference>
<evidence type="ECO:0000259" key="3">
    <source>
        <dbReference type="Pfam" id="PF13359"/>
    </source>
</evidence>
<accession>A0A8S9XZZ8</accession>
<name>A0A8S9XZZ8_APOLU</name>
<dbReference type="OrthoDB" id="7467139at2759"/>
<feature type="domain" description="DDE Tnp4" evidence="3">
    <location>
        <begin position="180"/>
        <end position="342"/>
    </location>
</feature>
<gene>
    <name evidence="4" type="ORF">GE061_008903</name>
</gene>
<keyword evidence="2" id="KW-0479">Metal-binding</keyword>
<dbReference type="Pfam" id="PF13359">
    <property type="entry name" value="DDE_Tnp_4"/>
    <property type="match status" value="1"/>
</dbReference>
<reference evidence="4" key="1">
    <citation type="journal article" date="2021" name="Mol. Ecol. Resour.">
        <title>Apolygus lucorum genome provides insights into omnivorousness and mesophyll feeding.</title>
        <authorList>
            <person name="Liu Y."/>
            <person name="Liu H."/>
            <person name="Wang H."/>
            <person name="Huang T."/>
            <person name="Liu B."/>
            <person name="Yang B."/>
            <person name="Yin L."/>
            <person name="Li B."/>
            <person name="Zhang Y."/>
            <person name="Zhang S."/>
            <person name="Jiang F."/>
            <person name="Zhang X."/>
            <person name="Ren Y."/>
            <person name="Wang B."/>
            <person name="Wang S."/>
            <person name="Lu Y."/>
            <person name="Wu K."/>
            <person name="Fan W."/>
            <person name="Wang G."/>
        </authorList>
    </citation>
    <scope>NUCLEOTIDE SEQUENCE</scope>
    <source>
        <strain evidence="4">12Hb</strain>
    </source>
</reference>
<dbReference type="Proteomes" id="UP000466442">
    <property type="component" value="Unassembled WGS sequence"/>
</dbReference>
<proteinExistence type="predicted"/>
<dbReference type="AlphaFoldDB" id="A0A8S9XZZ8"/>
<feature type="non-terminal residue" evidence="4">
    <location>
        <position position="351"/>
    </location>
</feature>
<evidence type="ECO:0000256" key="1">
    <source>
        <dbReference type="ARBA" id="ARBA00001968"/>
    </source>
</evidence>
<protein>
    <recommendedName>
        <fullName evidence="3">DDE Tnp4 domain-containing protein</fullName>
    </recommendedName>
</protein>
<sequence length="351" mass="39614">HFNLEEDAENWRYFKEVGSSLKLKADVVPRQILSTPQKIPRMRSQLSSSSKKRKKDFNLSLGLSTSLPSTMDSATVSLHQPSCSAVSKSPIPLSSPPTEETMETEVLIFRNSDSMTMMGLINPLPWQNHCQYPPYQHHPSSNQIQLWGQQIASVRFTEINTMKMMPIQFRRSFLNVGSIIDGFEIEIEKPAKPSLQSLTWSEYKHYNTMKYLISSTPLGLINFVSSGFGGRISDSKLMDRSGYLNLLPRGCMVLADRGFKQIEGLLAQKDVKLVRPPSVSRNQQLSKKDARDNQRISSNRVHIKIVISRAREFRYLAPHACVDNHLICLLDDAVIVACAIINLQDPIIGNV</sequence>
<evidence type="ECO:0000256" key="2">
    <source>
        <dbReference type="ARBA" id="ARBA00022723"/>
    </source>
</evidence>